<dbReference type="EMBL" id="JAFBRM010000018">
    <property type="protein sequence ID" value="MBM1716001.1"/>
    <property type="molecule type" value="Genomic_DNA"/>
</dbReference>
<proteinExistence type="predicted"/>
<name>A0AAE2W225_9RHOB</name>
<evidence type="ECO:0000313" key="2">
    <source>
        <dbReference type="Proteomes" id="UP000732193"/>
    </source>
</evidence>
<accession>A0AAE2W225</accession>
<gene>
    <name evidence="1" type="ORF">JQV55_20700</name>
</gene>
<dbReference type="RefSeq" id="WP_203243695.1">
    <property type="nucleotide sequence ID" value="NZ_JAFBRH010000004.1"/>
</dbReference>
<keyword evidence="2" id="KW-1185">Reference proteome</keyword>
<organism evidence="1 2">
    <name type="scientific">Sulfitobacter geojensis</name>
    <dbReference type="NCBI Taxonomy" id="1342299"/>
    <lineage>
        <taxon>Bacteria</taxon>
        <taxon>Pseudomonadati</taxon>
        <taxon>Pseudomonadota</taxon>
        <taxon>Alphaproteobacteria</taxon>
        <taxon>Rhodobacterales</taxon>
        <taxon>Roseobacteraceae</taxon>
        <taxon>Sulfitobacter</taxon>
    </lineage>
</organism>
<comment type="caution">
    <text evidence="1">The sequence shown here is derived from an EMBL/GenBank/DDBJ whole genome shotgun (WGS) entry which is preliminary data.</text>
</comment>
<reference evidence="1 2" key="1">
    <citation type="submission" date="2021-01" db="EMBL/GenBank/DDBJ databases">
        <title>Diatom-associated Roseobacters Show Island Model of Population Structure.</title>
        <authorList>
            <person name="Qu L."/>
            <person name="Feng X."/>
            <person name="Chen Y."/>
            <person name="Li L."/>
            <person name="Wang X."/>
            <person name="Hu Z."/>
            <person name="Wang H."/>
            <person name="Luo H."/>
        </authorList>
    </citation>
    <scope>NUCLEOTIDE SEQUENCE [LARGE SCALE GENOMIC DNA]</scope>
    <source>
        <strain evidence="1 2">TR60-84</strain>
    </source>
</reference>
<protein>
    <submittedName>
        <fullName evidence="1">Uncharacterized protein</fullName>
    </submittedName>
</protein>
<dbReference type="Proteomes" id="UP000732193">
    <property type="component" value="Unassembled WGS sequence"/>
</dbReference>
<sequence>MGIDKISADILTRTTQILRSGSDEDLQRLRKYLAGFKISKTGSSEIGKKPFRDLTYLIKELRDAKSSSEAMDLLNARNLNKDHLIELSKEIGLPVVKSDRLEHLKAKIIHELVETRLNSEAIQNPNSIHRPK</sequence>
<dbReference type="AlphaFoldDB" id="A0AAE2W225"/>
<evidence type="ECO:0000313" key="1">
    <source>
        <dbReference type="EMBL" id="MBM1716001.1"/>
    </source>
</evidence>